<gene>
    <name evidence="2" type="ORF">EUX98_g7436</name>
</gene>
<protein>
    <recommendedName>
        <fullName evidence="1">Enoyl reductase (ER) domain-containing protein</fullName>
    </recommendedName>
</protein>
<dbReference type="CDD" id="cd08249">
    <property type="entry name" value="enoyl_reductase_like"/>
    <property type="match status" value="1"/>
</dbReference>
<evidence type="ECO:0000313" key="2">
    <source>
        <dbReference type="EMBL" id="THH26749.1"/>
    </source>
</evidence>
<feature type="domain" description="Enoyl reductase (ER)" evidence="1">
    <location>
        <begin position="9"/>
        <end position="280"/>
    </location>
</feature>
<dbReference type="InterPro" id="IPR011032">
    <property type="entry name" value="GroES-like_sf"/>
</dbReference>
<dbReference type="PANTHER" id="PTHR45348:SF7">
    <property type="entry name" value="ZINC BINDING OXIDOREDUCTASE, PUTATIVE-RELATED"/>
    <property type="match status" value="1"/>
</dbReference>
<evidence type="ECO:0000313" key="3">
    <source>
        <dbReference type="Proteomes" id="UP000308730"/>
    </source>
</evidence>
<dbReference type="PANTHER" id="PTHR45348">
    <property type="entry name" value="HYPOTHETICAL OXIDOREDUCTASE (EUROFUNG)"/>
    <property type="match status" value="1"/>
</dbReference>
<dbReference type="Gene3D" id="3.40.50.720">
    <property type="entry name" value="NAD(P)-binding Rossmann-like Domain"/>
    <property type="match status" value="2"/>
</dbReference>
<dbReference type="AlphaFoldDB" id="A0A4S4MLT8"/>
<dbReference type="GO" id="GO:0016651">
    <property type="term" value="F:oxidoreductase activity, acting on NAD(P)H"/>
    <property type="evidence" value="ECO:0007669"/>
    <property type="project" value="InterPro"/>
</dbReference>
<dbReference type="InterPro" id="IPR013154">
    <property type="entry name" value="ADH-like_N"/>
</dbReference>
<dbReference type="InterPro" id="IPR020843">
    <property type="entry name" value="ER"/>
</dbReference>
<evidence type="ECO:0000259" key="1">
    <source>
        <dbReference type="SMART" id="SM00829"/>
    </source>
</evidence>
<dbReference type="InterPro" id="IPR036291">
    <property type="entry name" value="NAD(P)-bd_dom_sf"/>
</dbReference>
<comment type="caution">
    <text evidence="2">The sequence shown here is derived from an EMBL/GenBank/DDBJ whole genome shotgun (WGS) entry which is preliminary data.</text>
</comment>
<dbReference type="Gene3D" id="3.90.180.10">
    <property type="entry name" value="Medium-chain alcohol dehydrogenases, catalytic domain"/>
    <property type="match status" value="2"/>
</dbReference>
<dbReference type="SUPFAM" id="SSF50129">
    <property type="entry name" value="GroES-like"/>
    <property type="match status" value="1"/>
</dbReference>
<dbReference type="SUPFAM" id="SSF51735">
    <property type="entry name" value="NAD(P)-binding Rossmann-fold domains"/>
    <property type="match status" value="1"/>
</dbReference>
<accession>A0A4S4MLT8</accession>
<organism evidence="2 3">
    <name type="scientific">Antrodiella citrinella</name>
    <dbReference type="NCBI Taxonomy" id="2447956"/>
    <lineage>
        <taxon>Eukaryota</taxon>
        <taxon>Fungi</taxon>
        <taxon>Dikarya</taxon>
        <taxon>Basidiomycota</taxon>
        <taxon>Agaricomycotina</taxon>
        <taxon>Agaricomycetes</taxon>
        <taxon>Polyporales</taxon>
        <taxon>Steccherinaceae</taxon>
        <taxon>Antrodiella</taxon>
    </lineage>
</organism>
<keyword evidence="3" id="KW-1185">Reference proteome</keyword>
<dbReference type="SMART" id="SM00829">
    <property type="entry name" value="PKS_ER"/>
    <property type="match status" value="1"/>
</dbReference>
<dbReference type="Proteomes" id="UP000308730">
    <property type="component" value="Unassembled WGS sequence"/>
</dbReference>
<reference evidence="2 3" key="1">
    <citation type="submission" date="2019-02" db="EMBL/GenBank/DDBJ databases">
        <title>Genome sequencing of the rare red list fungi Antrodiella citrinella (Flaviporus citrinellus).</title>
        <authorList>
            <person name="Buettner E."/>
            <person name="Kellner H."/>
        </authorList>
    </citation>
    <scope>NUCLEOTIDE SEQUENCE [LARGE SCALE GENOMIC DNA]</scope>
    <source>
        <strain evidence="2 3">DSM 108506</strain>
    </source>
</reference>
<name>A0A4S4MLT8_9APHY</name>
<dbReference type="EMBL" id="SGPM01000314">
    <property type="protein sequence ID" value="THH26749.1"/>
    <property type="molecule type" value="Genomic_DNA"/>
</dbReference>
<dbReference type="InterPro" id="IPR047122">
    <property type="entry name" value="Trans-enoyl_RdTase-like"/>
</dbReference>
<sequence length="340" mass="36758">MRALITVPGNTAAVQDKAVPEPGPHEIRIKVHSVALNPVDALYTSHPPAPPGRVVGSDIAGVVDKLGEGVLRWNVGDRVAGFLQGATCENERPGGFAEYAILEWDLAIAILKEVSFDEAATVPLCSLTAAQSLLIYSVTTSLGLFVLELSKLLRTPTDKCYRIFATASPKNHQKLLDLGVEKAFDYRDPDWPQRVKEASGGIHYAVDCISEGDSTAKISRTYNNGGGVIACIRKSTWDKEGIRDGVVGLYSSVWIGLGKDIRYNGPLLCCAFGSHQLIVLPLGELMPPDPTWRDFSVSYYNWLSNAGVAKKFSIPPNPVRLMPGGIERIVPDGFTLLGSN</sequence>
<proteinExistence type="predicted"/>
<dbReference type="Pfam" id="PF08240">
    <property type="entry name" value="ADH_N"/>
    <property type="match status" value="1"/>
</dbReference>
<dbReference type="OrthoDB" id="10257049at2759"/>